<protein>
    <submittedName>
        <fullName evidence="3">Substrate-binding domain-containing protein</fullName>
    </submittedName>
</protein>
<dbReference type="Proteomes" id="UP001407347">
    <property type="component" value="Unassembled WGS sequence"/>
</dbReference>
<feature type="signal peptide" evidence="1">
    <location>
        <begin position="1"/>
        <end position="21"/>
    </location>
</feature>
<accession>A0ABU9ZXL3</accession>
<dbReference type="PANTHER" id="PTHR37945:SF1">
    <property type="entry name" value="EXTRACELLULAR TUNGSTATE BINDING PROTEIN"/>
    <property type="match status" value="1"/>
</dbReference>
<dbReference type="PANTHER" id="PTHR37945">
    <property type="entry name" value="EXTRACELLULAR TUNGSTATE BINDING PROTEIN"/>
    <property type="match status" value="1"/>
</dbReference>
<gene>
    <name evidence="3" type="ORF">PUR29_19585</name>
</gene>
<proteinExistence type="predicted"/>
<name>A0ABU9ZXL3_9HYPH</name>
<dbReference type="Gene3D" id="3.40.190.10">
    <property type="entry name" value="Periplasmic binding protein-like II"/>
    <property type="match status" value="2"/>
</dbReference>
<dbReference type="EMBL" id="JAQYXP010000002">
    <property type="protein sequence ID" value="MEN3235770.1"/>
    <property type="molecule type" value="Genomic_DNA"/>
</dbReference>
<dbReference type="InterPro" id="IPR052738">
    <property type="entry name" value="ABC-Tungstate_binding"/>
</dbReference>
<comment type="caution">
    <text evidence="3">The sequence shown here is derived from an EMBL/GenBank/DDBJ whole genome shotgun (WGS) entry which is preliminary data.</text>
</comment>
<keyword evidence="1" id="KW-0732">Signal</keyword>
<evidence type="ECO:0000313" key="3">
    <source>
        <dbReference type="EMBL" id="MEN3235770.1"/>
    </source>
</evidence>
<feature type="domain" description="PBP" evidence="2">
    <location>
        <begin position="20"/>
        <end position="247"/>
    </location>
</feature>
<sequence>MSRRLALAALLALAPVLPAAAQERAITLASTTSTEQSGLFGHLLPIFQRETGIAVRVVAVGTGQALAIGAKGDADALLVHDRAGEDKFVTEGHGLDRRDVMANDFVIVGPAADPAGIKGGRDATEALARIAKAKAPFASRGDDSGTHRTELRLWKKAGIEARGLGASYRELGQGMGPTLNAAAAMDAYTLTDRATWANFKNRQNLAILVQGDTSLFNPYGSILVNPAKNPQIHAADARIWHEWLTSERGRAAIASFKVGGEQLFFPTGTMPTQ</sequence>
<dbReference type="Pfam" id="PF12849">
    <property type="entry name" value="PBP_like_2"/>
    <property type="match status" value="1"/>
</dbReference>
<organism evidence="3 4">
    <name type="scientific">Methylobacterium ajmalii</name>
    <dbReference type="NCBI Taxonomy" id="2738439"/>
    <lineage>
        <taxon>Bacteria</taxon>
        <taxon>Pseudomonadati</taxon>
        <taxon>Pseudomonadota</taxon>
        <taxon>Alphaproteobacteria</taxon>
        <taxon>Hyphomicrobiales</taxon>
        <taxon>Methylobacteriaceae</taxon>
        <taxon>Methylobacterium</taxon>
    </lineage>
</organism>
<keyword evidence="4" id="KW-1185">Reference proteome</keyword>
<dbReference type="SUPFAM" id="SSF53850">
    <property type="entry name" value="Periplasmic binding protein-like II"/>
    <property type="match status" value="1"/>
</dbReference>
<dbReference type="InterPro" id="IPR024370">
    <property type="entry name" value="PBP_domain"/>
</dbReference>
<evidence type="ECO:0000259" key="2">
    <source>
        <dbReference type="Pfam" id="PF12849"/>
    </source>
</evidence>
<evidence type="ECO:0000256" key="1">
    <source>
        <dbReference type="SAM" id="SignalP"/>
    </source>
</evidence>
<evidence type="ECO:0000313" key="4">
    <source>
        <dbReference type="Proteomes" id="UP001407347"/>
    </source>
</evidence>
<reference evidence="3 4" key="1">
    <citation type="journal article" date="2023" name="PLoS ONE">
        <title>Complete genome assembly of Hawai'i environmental nontuberculous mycobacteria reveals unexpected co-isolation with methylobacteria.</title>
        <authorList>
            <person name="Hendrix J."/>
            <person name="Epperson L.E."/>
            <person name="Tong E.I."/>
            <person name="Chan Y.L."/>
            <person name="Hasan N.A."/>
            <person name="Dawrs S.N."/>
            <person name="Norton G.J."/>
            <person name="Virdi R."/>
            <person name="Crooks J.L."/>
            <person name="Chan E.D."/>
            <person name="Honda J.R."/>
            <person name="Strong M."/>
        </authorList>
    </citation>
    <scope>NUCLEOTIDE SEQUENCE [LARGE SCALE GENOMIC DNA]</scope>
    <source>
        <strain evidence="3 4">NJH_HI04-1</strain>
    </source>
</reference>
<feature type="chain" id="PRO_5047417878" evidence="1">
    <location>
        <begin position="22"/>
        <end position="273"/>
    </location>
</feature>